<dbReference type="InterPro" id="IPR041628">
    <property type="entry name" value="ChlI/MoxR_AAA_lid"/>
</dbReference>
<evidence type="ECO:0000256" key="9">
    <source>
        <dbReference type="SAM" id="MobiDB-lite"/>
    </source>
</evidence>
<dbReference type="InterPro" id="IPR027417">
    <property type="entry name" value="P-loop_NTPase"/>
</dbReference>
<dbReference type="GO" id="GO:0005524">
    <property type="term" value="F:ATP binding"/>
    <property type="evidence" value="ECO:0007669"/>
    <property type="project" value="UniProtKB-UniRule"/>
</dbReference>
<dbReference type="Pfam" id="PF17863">
    <property type="entry name" value="AAA_lid_2"/>
    <property type="match status" value="1"/>
</dbReference>
<evidence type="ECO:0000256" key="5">
    <source>
        <dbReference type="ARBA" id="ARBA00022840"/>
    </source>
</evidence>
<evidence type="ECO:0000256" key="3">
    <source>
        <dbReference type="ARBA" id="ARBA00022598"/>
    </source>
</evidence>
<dbReference type="Gene3D" id="1.10.8.80">
    <property type="entry name" value="Magnesium chelatase subunit I, C-Terminal domain"/>
    <property type="match status" value="1"/>
</dbReference>
<dbReference type="GO" id="GO:0016851">
    <property type="term" value="F:magnesium chelatase activity"/>
    <property type="evidence" value="ECO:0007669"/>
    <property type="project" value="UniProtKB-UniRule"/>
</dbReference>
<evidence type="ECO:0000313" key="12">
    <source>
        <dbReference type="Proteomes" id="UP000010816"/>
    </source>
</evidence>
<dbReference type="HOGENOM" id="CLU_016684_6_2_6"/>
<protein>
    <recommendedName>
        <fullName evidence="8">Mg-protoporphyrin IX chelatase</fullName>
        <ecNumber evidence="8">6.6.1.1</ecNumber>
    </recommendedName>
</protein>
<dbReference type="PANTHER" id="PTHR43473:SF2">
    <property type="entry name" value="MAGNESIUM-CHELATASE SUBUNIT CHLD, CHLOROPLASTIC"/>
    <property type="match status" value="1"/>
</dbReference>
<proteinExistence type="inferred from homology"/>
<gene>
    <name evidence="11" type="ORF">Thimo_3014</name>
</gene>
<comment type="function">
    <text evidence="8">Involved in bacteriochlorophyll biosynthesis; introduces a magnesium ion into protoporphyrin IX to yield Mg-protoporphyrin IX.</text>
</comment>
<comment type="similarity">
    <text evidence="1 8">Belongs to the Mg-chelatase subunits D/I family.</text>
</comment>
<dbReference type="RefSeq" id="WP_015281835.1">
    <property type="nucleotide sequence ID" value="NC_019940.1"/>
</dbReference>
<dbReference type="InterPro" id="IPR036465">
    <property type="entry name" value="vWFA_dom_sf"/>
</dbReference>
<dbReference type="eggNOG" id="COG1239">
    <property type="taxonomic scope" value="Bacteria"/>
</dbReference>
<dbReference type="OrthoDB" id="9775079at2"/>
<accession>L0H227</accession>
<feature type="region of interest" description="Disordered" evidence="9">
    <location>
        <begin position="323"/>
        <end position="358"/>
    </location>
</feature>
<dbReference type="STRING" id="765912.Thimo_3014"/>
<dbReference type="SUPFAM" id="SSF53300">
    <property type="entry name" value="vWA-like"/>
    <property type="match status" value="1"/>
</dbReference>
<dbReference type="AlphaFoldDB" id="L0H227"/>
<evidence type="ECO:0000256" key="4">
    <source>
        <dbReference type="ARBA" id="ARBA00022741"/>
    </source>
</evidence>
<dbReference type="GO" id="GO:0015979">
    <property type="term" value="P:photosynthesis"/>
    <property type="evidence" value="ECO:0007669"/>
    <property type="project" value="UniProtKB-UniRule"/>
</dbReference>
<dbReference type="NCBIfam" id="NF009943">
    <property type="entry name" value="PRK13406.1"/>
    <property type="match status" value="1"/>
</dbReference>
<dbReference type="EMBL" id="CP003051">
    <property type="protein sequence ID" value="AGA91705.1"/>
    <property type="molecule type" value="Genomic_DNA"/>
</dbReference>
<dbReference type="EC" id="6.6.1.1" evidence="8"/>
<keyword evidence="2 8" id="KW-0602">Photosynthesis</keyword>
<keyword evidence="6 8" id="KW-0149">Chlorophyll biosynthesis</keyword>
<dbReference type="Gene3D" id="3.40.50.410">
    <property type="entry name" value="von Willebrand factor, type A domain"/>
    <property type="match status" value="1"/>
</dbReference>
<dbReference type="UniPathway" id="UPA00669"/>
<feature type="compositionally biased region" description="Acidic residues" evidence="9">
    <location>
        <begin position="279"/>
        <end position="295"/>
    </location>
</feature>
<dbReference type="InterPro" id="IPR011776">
    <property type="entry name" value="Mg_chelatase_ATPase-dsu"/>
</dbReference>
<keyword evidence="12" id="KW-1185">Reference proteome</keyword>
<dbReference type="KEGG" id="tmb:Thimo_3014"/>
<comment type="pathway">
    <text evidence="8">Porphyrin-containing compound metabolism; bacteriochlorophyll biosynthesis.</text>
</comment>
<evidence type="ECO:0000256" key="2">
    <source>
        <dbReference type="ARBA" id="ARBA00022531"/>
    </source>
</evidence>
<dbReference type="GO" id="GO:0030494">
    <property type="term" value="P:bacteriochlorophyll biosynthetic process"/>
    <property type="evidence" value="ECO:0007669"/>
    <property type="project" value="UniProtKB-UniPathway"/>
</dbReference>
<evidence type="ECO:0000256" key="8">
    <source>
        <dbReference type="RuleBase" id="RU362087"/>
    </source>
</evidence>
<evidence type="ECO:0000256" key="6">
    <source>
        <dbReference type="ARBA" id="ARBA00023171"/>
    </source>
</evidence>
<name>L0H227_9GAMM</name>
<dbReference type="SUPFAM" id="SSF52540">
    <property type="entry name" value="P-loop containing nucleoside triphosphate hydrolases"/>
    <property type="match status" value="1"/>
</dbReference>
<sequence>MSDGAPEVSRWDDATLAAALLAIDPIGIGGVALRALAGPVRERWLELVRELLPEGMPLRRVPLHVTDGRLLGGLDLAATLRSGRPVAERGLLVESDGGVVVLAMAERVSPTTAARLTAALDMGEVVLERDGLALRTPARFGVIALDEGVADDERLPTALLDRLAIPLDLTEIAAREAIGSLYDADDVAAARERLAHVEASDQAIESLCGASLTLGIGSLRASLQGLRVARVAAALAGRDQVTDADLAVAGRLVLAPRATVLPMTEPPPDQESPEPPPPPEDEPPSNEDQAEQESTIDEETLTDLILEAAKAAMPEHLLAQLAMAGRSRGRSRSSGKAGMVQQGSLRGRPAGVRRGEPRAGARMNVVETLRSAAPWQRVRRAESRAQPQSQGRPRVEVRAEDFRITRYKQRSETTTIFAVDASGSSALHRLAEAKGAVELLLADCYVRRDRVALIAFRGREAELLLPPTRSLVRAKRSLAGLPGGGGTPLAAGLDAAVALADGVRRRGGTPVLVLLTDGRANIARDGTGGRARAEEEAMVSARLVRAAELTALLVDTSPRPQDKAAQLAGEMGATYLPLPYADAGVVSRAVQAAGQG</sequence>
<dbReference type="Gene3D" id="3.40.50.300">
    <property type="entry name" value="P-loop containing nucleotide triphosphate hydrolases"/>
    <property type="match status" value="1"/>
</dbReference>
<reference evidence="11 12" key="1">
    <citation type="submission" date="2011-09" db="EMBL/GenBank/DDBJ databases">
        <title>Complete sequence of chromosome of Thioflavicoccus mobilis 8321.</title>
        <authorList>
            <consortium name="US DOE Joint Genome Institute"/>
            <person name="Lucas S."/>
            <person name="Han J."/>
            <person name="Lapidus A."/>
            <person name="Cheng J.-F."/>
            <person name="Goodwin L."/>
            <person name="Pitluck S."/>
            <person name="Peters L."/>
            <person name="Ovchinnikova G."/>
            <person name="Lu M."/>
            <person name="Detter J.C."/>
            <person name="Han C."/>
            <person name="Tapia R."/>
            <person name="Land M."/>
            <person name="Hauser L."/>
            <person name="Kyrpides N."/>
            <person name="Ivanova N."/>
            <person name="Pagani I."/>
            <person name="Vogl K."/>
            <person name="Liu Z."/>
            <person name="Imhoff J."/>
            <person name="Thiel V."/>
            <person name="Frigaard N.-U."/>
            <person name="Bryant D."/>
            <person name="Woyke T."/>
        </authorList>
    </citation>
    <scope>NUCLEOTIDE SEQUENCE [LARGE SCALE GENOMIC DNA]</scope>
    <source>
        <strain evidence="11 12">8321</strain>
    </source>
</reference>
<organism evidence="11 12">
    <name type="scientific">Thioflavicoccus mobilis 8321</name>
    <dbReference type="NCBI Taxonomy" id="765912"/>
    <lineage>
        <taxon>Bacteria</taxon>
        <taxon>Pseudomonadati</taxon>
        <taxon>Pseudomonadota</taxon>
        <taxon>Gammaproteobacteria</taxon>
        <taxon>Chromatiales</taxon>
        <taxon>Chromatiaceae</taxon>
        <taxon>Thioflavicoccus</taxon>
    </lineage>
</organism>
<feature type="compositionally biased region" description="Pro residues" evidence="9">
    <location>
        <begin position="264"/>
        <end position="278"/>
    </location>
</feature>
<dbReference type="InterPro" id="IPR002035">
    <property type="entry name" value="VWF_A"/>
</dbReference>
<dbReference type="PATRIC" id="fig|765912.4.peg.2947"/>
<dbReference type="eggNOG" id="COG1240">
    <property type="taxonomic scope" value="Bacteria"/>
</dbReference>
<evidence type="ECO:0000256" key="7">
    <source>
        <dbReference type="ARBA" id="ARBA00048693"/>
    </source>
</evidence>
<evidence type="ECO:0000256" key="1">
    <source>
        <dbReference type="ARBA" id="ARBA00005799"/>
    </source>
</evidence>
<dbReference type="PANTHER" id="PTHR43473">
    <property type="entry name" value="MAGNESIUM-CHELATASE SUBUNIT CHLD, CHLOROPLASTIC"/>
    <property type="match status" value="1"/>
</dbReference>
<dbReference type="Proteomes" id="UP000010816">
    <property type="component" value="Chromosome"/>
</dbReference>
<keyword evidence="4 8" id="KW-0547">Nucleotide-binding</keyword>
<keyword evidence="3 8" id="KW-0436">Ligase</keyword>
<feature type="region of interest" description="Disordered" evidence="9">
    <location>
        <begin position="259"/>
        <end position="295"/>
    </location>
</feature>
<evidence type="ECO:0000313" key="11">
    <source>
        <dbReference type="EMBL" id="AGA91705.1"/>
    </source>
</evidence>
<dbReference type="SMART" id="SM00327">
    <property type="entry name" value="VWA"/>
    <property type="match status" value="1"/>
</dbReference>
<keyword evidence="8" id="KW-0077">Bacteriochlorophyll biosynthesis</keyword>
<evidence type="ECO:0000259" key="10">
    <source>
        <dbReference type="PROSITE" id="PS50234"/>
    </source>
</evidence>
<dbReference type="PROSITE" id="PS50234">
    <property type="entry name" value="VWFA"/>
    <property type="match status" value="1"/>
</dbReference>
<dbReference type="NCBIfam" id="TIGR02031">
    <property type="entry name" value="BchD-ChlD"/>
    <property type="match status" value="1"/>
</dbReference>
<feature type="domain" description="VWFA" evidence="10">
    <location>
        <begin position="414"/>
        <end position="593"/>
    </location>
</feature>
<comment type="catalytic activity">
    <reaction evidence="7 8">
        <text>protoporphyrin IX + Mg(2+) + ATP + H2O = Mg-protoporphyrin IX + ADP + phosphate + 3 H(+)</text>
        <dbReference type="Rhea" id="RHEA:13961"/>
        <dbReference type="ChEBI" id="CHEBI:15377"/>
        <dbReference type="ChEBI" id="CHEBI:15378"/>
        <dbReference type="ChEBI" id="CHEBI:18420"/>
        <dbReference type="ChEBI" id="CHEBI:30616"/>
        <dbReference type="ChEBI" id="CHEBI:43474"/>
        <dbReference type="ChEBI" id="CHEBI:57306"/>
        <dbReference type="ChEBI" id="CHEBI:60492"/>
        <dbReference type="ChEBI" id="CHEBI:456216"/>
        <dbReference type="EC" id="6.6.1.1"/>
    </reaction>
</comment>
<dbReference type="Pfam" id="PF13519">
    <property type="entry name" value="VWA_2"/>
    <property type="match status" value="1"/>
</dbReference>
<keyword evidence="5 8" id="KW-0067">ATP-binding</keyword>